<keyword evidence="2" id="KW-0813">Transport</keyword>
<evidence type="ECO:0000259" key="5">
    <source>
        <dbReference type="Pfam" id="PF04810"/>
    </source>
</evidence>
<dbReference type="InterPro" id="IPR006900">
    <property type="entry name" value="Sec23/24_helical_dom"/>
</dbReference>
<dbReference type="GO" id="GO:0090110">
    <property type="term" value="P:COPII-coated vesicle cargo loading"/>
    <property type="evidence" value="ECO:0007669"/>
    <property type="project" value="TreeGrafter"/>
</dbReference>
<dbReference type="Gene3D" id="3.40.20.10">
    <property type="entry name" value="Severin"/>
    <property type="match status" value="1"/>
</dbReference>
<evidence type="ECO:0000313" key="10">
    <source>
        <dbReference type="Proteomes" id="UP000559027"/>
    </source>
</evidence>
<dbReference type="Pfam" id="PF04810">
    <property type="entry name" value="zf-Sec23_Sec24"/>
    <property type="match status" value="1"/>
</dbReference>
<dbReference type="InterPro" id="IPR036174">
    <property type="entry name" value="Znf_Sec23_Sec24_sf"/>
</dbReference>
<dbReference type="Gene3D" id="1.20.120.730">
    <property type="entry name" value="Sec23/Sec24 helical domain"/>
    <property type="match status" value="1"/>
</dbReference>
<dbReference type="GO" id="GO:0000149">
    <property type="term" value="F:SNARE binding"/>
    <property type="evidence" value="ECO:0007669"/>
    <property type="project" value="TreeGrafter"/>
</dbReference>
<proteinExistence type="inferred from homology"/>
<name>A0A8H5LH74_9AGAR</name>
<dbReference type="AlphaFoldDB" id="A0A8H5LH74"/>
<dbReference type="SUPFAM" id="SSF82754">
    <property type="entry name" value="C-terminal, gelsolin-like domain of Sec23/24"/>
    <property type="match status" value="1"/>
</dbReference>
<feature type="domain" description="Sec23/Sec24 trunk" evidence="6">
    <location>
        <begin position="219"/>
        <end position="483"/>
    </location>
</feature>
<dbReference type="Gene3D" id="2.30.30.380">
    <property type="entry name" value="Zn-finger domain of Sec23/24"/>
    <property type="match status" value="1"/>
</dbReference>
<dbReference type="GO" id="GO:0006886">
    <property type="term" value="P:intracellular protein transport"/>
    <property type="evidence" value="ECO:0007669"/>
    <property type="project" value="InterPro"/>
</dbReference>
<dbReference type="SUPFAM" id="SSF53300">
    <property type="entry name" value="vWA-like"/>
    <property type="match status" value="1"/>
</dbReference>
<comment type="similarity">
    <text evidence="1">Belongs to the SEC23/SEC24 family. SEC24 subfamily.</text>
</comment>
<evidence type="ECO:0000256" key="4">
    <source>
        <dbReference type="SAM" id="MobiDB-lite"/>
    </source>
</evidence>
<dbReference type="Pfam" id="PF04815">
    <property type="entry name" value="Sec23_helical"/>
    <property type="match status" value="1"/>
</dbReference>
<feature type="domain" description="Sec23/Sec24 beta-sandwich" evidence="8">
    <location>
        <begin position="488"/>
        <end position="572"/>
    </location>
</feature>
<feature type="domain" description="Sec23/Sec24 helical" evidence="7">
    <location>
        <begin position="592"/>
        <end position="677"/>
    </location>
</feature>
<feature type="domain" description="Zinc finger Sec23/Sec24-type" evidence="5">
    <location>
        <begin position="123"/>
        <end position="161"/>
    </location>
</feature>
<evidence type="ECO:0000259" key="6">
    <source>
        <dbReference type="Pfam" id="PF04811"/>
    </source>
</evidence>
<dbReference type="Pfam" id="PF08033">
    <property type="entry name" value="Sec23_BS"/>
    <property type="match status" value="1"/>
</dbReference>
<dbReference type="OrthoDB" id="49016at2759"/>
<dbReference type="SUPFAM" id="SSF81995">
    <property type="entry name" value="beta-sandwich domain of Sec23/24"/>
    <property type="match status" value="1"/>
</dbReference>
<dbReference type="InterPro" id="IPR029006">
    <property type="entry name" value="ADF-H/Gelsolin-like_dom_sf"/>
</dbReference>
<sequence>MQSHIPQPPHTAGLGYQGLRPRIEPSQVPSPIEGIETDRQLWEDKSYLTLPGAHVPLSTSEFAAVDQGNSSPRYIRVTTWNVPSNSRLVNDCAIPLSVVVQPFADPDPREEGIPLVDLGVTGPPRCGRCRGYVNPWCTWVAGGMRWKCNLCSHETDVSTEYFSNLDANMLRLDHAERPELNRGTYDFVVPEEYWAQHPPAKINPSYFSVDPPLTGSKQPLPMNYIFAFDVSNDAVEPGFLKASCDLLKTVLYGGTNLDGEQIDPCFPPGCQISILTYDCTLHFYDLKVWKRVASVLFADADWFILQSDSIPMLVVADLEEVFVPIREGLFVDPIARRQAIEALLNSLPQRFTELPSRDSCLGSTLRGVLAAMAGRGGHAVFFHSTLPNVGLGALQGAPLESDLYDTDKEKTLFKPRDVSWLDIGEELTEEGIGVSMFLAPSKYMDVGSVGAVVNQTGGELFFHPRFDVARDVVALESQLQRLVRRYQGYNATMRLRCSYGLRISQYYGNFVQSNPTDLDFGALDADKAIMADFEHSNTLDPRDYAYIQCATLYTTVWGERRVRVINLALQVVQLAGNVFQFAELDTLVSIVNMSKQKLSITREELTEKCSAILLGYRTKCAAASRTSQLIIPEVFKALPAFLLALLKSKPLKGRNVSSDVRNYTAHRFLSLPPRDLMHALYPRLLALHDLDDQIALPQVIAGDMSDPSGGDDAEPRYSTKIQIPSLMRNSHFFMEAGGIYMMDNDEIAIFWVGSGASPQLLLDLFDTDDFMSIDTRMHHLPRLPTTLSTQVHNIMTNRTLSRGGRKPKIYVARQNQDAVELEFSDMLIEDQNNGALSYTDYLALVHKQIANVLNGGSTIGGSASIRGSPW</sequence>
<evidence type="ECO:0000259" key="7">
    <source>
        <dbReference type="Pfam" id="PF04815"/>
    </source>
</evidence>
<accession>A0A8H5LH74</accession>
<dbReference type="InterPro" id="IPR012990">
    <property type="entry name" value="Beta-sandwich_Sec23_24"/>
</dbReference>
<dbReference type="InterPro" id="IPR006896">
    <property type="entry name" value="Sec23/24_trunk_dom"/>
</dbReference>
<dbReference type="InterPro" id="IPR036180">
    <property type="entry name" value="Gelsolin-like_dom_sf"/>
</dbReference>
<gene>
    <name evidence="9" type="ORF">D9756_006489</name>
</gene>
<dbReference type="PANTHER" id="PTHR13803:SF4">
    <property type="entry name" value="SECRETORY 24CD, ISOFORM C"/>
    <property type="match status" value="1"/>
</dbReference>
<dbReference type="InterPro" id="IPR036465">
    <property type="entry name" value="vWFA_dom_sf"/>
</dbReference>
<dbReference type="GO" id="GO:0030127">
    <property type="term" value="C:COPII vesicle coat"/>
    <property type="evidence" value="ECO:0007669"/>
    <property type="project" value="InterPro"/>
</dbReference>
<protein>
    <submittedName>
        <fullName evidence="9">Uncharacterized protein</fullName>
    </submittedName>
</protein>
<feature type="region of interest" description="Disordered" evidence="4">
    <location>
        <begin position="1"/>
        <end position="28"/>
    </location>
</feature>
<dbReference type="InterPro" id="IPR036175">
    <property type="entry name" value="Sec23/24_helical_dom_sf"/>
</dbReference>
<dbReference type="GO" id="GO:0070971">
    <property type="term" value="C:endoplasmic reticulum exit site"/>
    <property type="evidence" value="ECO:0007669"/>
    <property type="project" value="TreeGrafter"/>
</dbReference>
<dbReference type="PANTHER" id="PTHR13803">
    <property type="entry name" value="SEC24-RELATED PROTEIN"/>
    <property type="match status" value="1"/>
</dbReference>
<keyword evidence="3" id="KW-0653">Protein transport</keyword>
<dbReference type="Proteomes" id="UP000559027">
    <property type="component" value="Unassembled WGS sequence"/>
</dbReference>
<dbReference type="GO" id="GO:0008270">
    <property type="term" value="F:zinc ion binding"/>
    <property type="evidence" value="ECO:0007669"/>
    <property type="project" value="InterPro"/>
</dbReference>
<keyword evidence="10" id="KW-1185">Reference proteome</keyword>
<evidence type="ECO:0000256" key="3">
    <source>
        <dbReference type="ARBA" id="ARBA00022927"/>
    </source>
</evidence>
<evidence type="ECO:0000259" key="8">
    <source>
        <dbReference type="Pfam" id="PF08033"/>
    </source>
</evidence>
<reference evidence="9 10" key="1">
    <citation type="journal article" date="2020" name="ISME J.">
        <title>Uncovering the hidden diversity of litter-decomposition mechanisms in mushroom-forming fungi.</title>
        <authorList>
            <person name="Floudas D."/>
            <person name="Bentzer J."/>
            <person name="Ahren D."/>
            <person name="Johansson T."/>
            <person name="Persson P."/>
            <person name="Tunlid A."/>
        </authorList>
    </citation>
    <scope>NUCLEOTIDE SEQUENCE [LARGE SCALE GENOMIC DNA]</scope>
    <source>
        <strain evidence="9 10">CBS 146.42</strain>
    </source>
</reference>
<dbReference type="Pfam" id="PF04811">
    <property type="entry name" value="Sec23_trunk"/>
    <property type="match status" value="1"/>
</dbReference>
<comment type="caution">
    <text evidence="9">The sequence shown here is derived from an EMBL/GenBank/DDBJ whole genome shotgun (WGS) entry which is preliminary data.</text>
</comment>
<evidence type="ECO:0000256" key="2">
    <source>
        <dbReference type="ARBA" id="ARBA00022448"/>
    </source>
</evidence>
<dbReference type="InterPro" id="IPR006895">
    <property type="entry name" value="Znf_Sec23_Sec24"/>
</dbReference>
<dbReference type="Gene3D" id="3.40.50.410">
    <property type="entry name" value="von Willebrand factor, type A domain"/>
    <property type="match status" value="1"/>
</dbReference>
<evidence type="ECO:0000313" key="9">
    <source>
        <dbReference type="EMBL" id="KAF5357009.1"/>
    </source>
</evidence>
<organism evidence="9 10">
    <name type="scientific">Leucocoprinus leucothites</name>
    <dbReference type="NCBI Taxonomy" id="201217"/>
    <lineage>
        <taxon>Eukaryota</taxon>
        <taxon>Fungi</taxon>
        <taxon>Dikarya</taxon>
        <taxon>Basidiomycota</taxon>
        <taxon>Agaricomycotina</taxon>
        <taxon>Agaricomycetes</taxon>
        <taxon>Agaricomycetidae</taxon>
        <taxon>Agaricales</taxon>
        <taxon>Agaricineae</taxon>
        <taxon>Agaricaceae</taxon>
        <taxon>Leucocoprinus</taxon>
    </lineage>
</organism>
<dbReference type="SUPFAM" id="SSF81811">
    <property type="entry name" value="Helical domain of Sec23/24"/>
    <property type="match status" value="1"/>
</dbReference>
<dbReference type="SUPFAM" id="SSF82919">
    <property type="entry name" value="Zn-finger domain of Sec23/24"/>
    <property type="match status" value="1"/>
</dbReference>
<dbReference type="EMBL" id="JAACJO010000006">
    <property type="protein sequence ID" value="KAF5357009.1"/>
    <property type="molecule type" value="Genomic_DNA"/>
</dbReference>
<dbReference type="InterPro" id="IPR050550">
    <property type="entry name" value="SEC23_SEC24_subfamily"/>
</dbReference>
<evidence type="ECO:0000256" key="1">
    <source>
        <dbReference type="ARBA" id="ARBA00008334"/>
    </source>
</evidence>
<dbReference type="Gene3D" id="2.60.40.1670">
    <property type="entry name" value="beta-sandwich domain of Sec23/24"/>
    <property type="match status" value="1"/>
</dbReference>